<dbReference type="Proteomes" id="UP000010798">
    <property type="component" value="Chromosome"/>
</dbReference>
<feature type="domain" description="DUF7088" evidence="3">
    <location>
        <begin position="150"/>
        <end position="222"/>
    </location>
</feature>
<keyword evidence="1" id="KW-1133">Transmembrane helix</keyword>
<evidence type="ECO:0000256" key="1">
    <source>
        <dbReference type="SAM" id="Phobius"/>
    </source>
</evidence>
<dbReference type="STRING" id="886293.Sinac_5949"/>
<accession>L0DMK8</accession>
<feature type="transmembrane region" description="Helical" evidence="1">
    <location>
        <begin position="120"/>
        <end position="141"/>
    </location>
</feature>
<organism evidence="4 5">
    <name type="scientific">Singulisphaera acidiphila (strain ATCC BAA-1392 / DSM 18658 / VKM B-2454 / MOB10)</name>
    <dbReference type="NCBI Taxonomy" id="886293"/>
    <lineage>
        <taxon>Bacteria</taxon>
        <taxon>Pseudomonadati</taxon>
        <taxon>Planctomycetota</taxon>
        <taxon>Planctomycetia</taxon>
        <taxon>Isosphaerales</taxon>
        <taxon>Isosphaeraceae</taxon>
        <taxon>Singulisphaera</taxon>
    </lineage>
</organism>
<dbReference type="eggNOG" id="COG3225">
    <property type="taxonomic scope" value="Bacteria"/>
</dbReference>
<feature type="transmembrane region" description="Helical" evidence="1">
    <location>
        <begin position="56"/>
        <end position="75"/>
    </location>
</feature>
<dbReference type="InterPro" id="IPR019196">
    <property type="entry name" value="ABC_transp_unknown"/>
</dbReference>
<evidence type="ECO:0000259" key="2">
    <source>
        <dbReference type="Pfam" id="PF09822"/>
    </source>
</evidence>
<proteinExistence type="predicted"/>
<dbReference type="Pfam" id="PF09822">
    <property type="entry name" value="ABC_transp_aux"/>
    <property type="match status" value="1"/>
</dbReference>
<dbReference type="KEGG" id="saci:Sinac_5949"/>
<keyword evidence="1" id="KW-0812">Transmembrane</keyword>
<sequence>MTQTMSAFLSRTEVWVFALATAAFLTLYWAFRGAPIGQAADDEGADAPRASYRDRVIGAVVVGLLLILGGAYIALARSLLWSIPVFAIGFGLVLILIAFNQRYRHASPALRRTIDLSNTALTIALVAGILIVINVLAFRYGGRAIDLTRERTFSLESLTNNQLKSLDRPVVFTLISGKSPLAALQSERIQQVLDLYKAANPGRIRLETLDPYAEPEKYEAISKRVPGVAVTQGGGVLIEYGAGEKATHAVVRTSELFDLPASGRVEDQAALYESTFHGETVITSALIALREGKKPKIYFTTGHGEPSINETRPREPGIGVWHSRLAATGADVAELNLIETEIPADTSLLIVVGPKTPFRTEEASKLRGYLDRGSPALMLLGSQEKTGLEELLHSYNIDFGRGTIVDRRLSAPGRPQFVYVPMTPALRHPIVDPLISRFVLMPSSSPIRILGFGGSAPVNMKVRGTPLLRTSNFSWAESDLSKRPVEFDQGPDEKGPLTVGVAVYDTPPKAEGKQAEGKQEGEPRLVLFSSPTMADNDLIQEEPTNQDLLMNAIAWLRGRPDLQGIAPRTHVSMTLLADPVLRFRLIMVPTVMAVLLVIGLGISTYVARRE</sequence>
<reference evidence="4 5" key="1">
    <citation type="submission" date="2012-02" db="EMBL/GenBank/DDBJ databases">
        <title>Complete sequence of chromosome of Singulisphaera acidiphila DSM 18658.</title>
        <authorList>
            <consortium name="US DOE Joint Genome Institute (JGI-PGF)"/>
            <person name="Lucas S."/>
            <person name="Copeland A."/>
            <person name="Lapidus A."/>
            <person name="Glavina del Rio T."/>
            <person name="Dalin E."/>
            <person name="Tice H."/>
            <person name="Bruce D."/>
            <person name="Goodwin L."/>
            <person name="Pitluck S."/>
            <person name="Peters L."/>
            <person name="Ovchinnikova G."/>
            <person name="Chertkov O."/>
            <person name="Kyrpides N."/>
            <person name="Mavromatis K."/>
            <person name="Ivanova N."/>
            <person name="Brettin T."/>
            <person name="Detter J.C."/>
            <person name="Han C."/>
            <person name="Larimer F."/>
            <person name="Land M."/>
            <person name="Hauser L."/>
            <person name="Markowitz V."/>
            <person name="Cheng J.-F."/>
            <person name="Hugenholtz P."/>
            <person name="Woyke T."/>
            <person name="Wu D."/>
            <person name="Tindall B."/>
            <person name="Pomrenke H."/>
            <person name="Brambilla E."/>
            <person name="Klenk H.-P."/>
            <person name="Eisen J.A."/>
        </authorList>
    </citation>
    <scope>NUCLEOTIDE SEQUENCE [LARGE SCALE GENOMIC DNA]</scope>
    <source>
        <strain evidence="5">ATCC BAA-1392 / DSM 18658 / VKM B-2454 / MOB10</strain>
    </source>
</reference>
<protein>
    <submittedName>
        <fullName evidence="4">ABC-type uncharacterized transporter</fullName>
    </submittedName>
</protein>
<feature type="domain" description="ABC-type uncharacterised transport system" evidence="2">
    <location>
        <begin position="294"/>
        <end position="551"/>
    </location>
</feature>
<keyword evidence="1" id="KW-0472">Membrane</keyword>
<dbReference type="Pfam" id="PF23357">
    <property type="entry name" value="DUF7088"/>
    <property type="match status" value="1"/>
</dbReference>
<feature type="transmembrane region" description="Helical" evidence="1">
    <location>
        <begin position="14"/>
        <end position="31"/>
    </location>
</feature>
<feature type="transmembrane region" description="Helical" evidence="1">
    <location>
        <begin position="81"/>
        <end position="99"/>
    </location>
</feature>
<keyword evidence="5" id="KW-1185">Reference proteome</keyword>
<dbReference type="HOGENOM" id="CLU_436649_0_0_0"/>
<dbReference type="AlphaFoldDB" id="L0DMK8"/>
<gene>
    <name evidence="4" type="ordered locus">Sinac_5949</name>
</gene>
<evidence type="ECO:0000313" key="4">
    <source>
        <dbReference type="EMBL" id="AGA30060.1"/>
    </source>
</evidence>
<dbReference type="InterPro" id="IPR055396">
    <property type="entry name" value="DUF7088"/>
</dbReference>
<feature type="transmembrane region" description="Helical" evidence="1">
    <location>
        <begin position="585"/>
        <end position="607"/>
    </location>
</feature>
<dbReference type="EMBL" id="CP003364">
    <property type="protein sequence ID" value="AGA30060.1"/>
    <property type="molecule type" value="Genomic_DNA"/>
</dbReference>
<evidence type="ECO:0000259" key="3">
    <source>
        <dbReference type="Pfam" id="PF23357"/>
    </source>
</evidence>
<evidence type="ECO:0000313" key="5">
    <source>
        <dbReference type="Proteomes" id="UP000010798"/>
    </source>
</evidence>
<name>L0DMK8_SINAD</name>